<dbReference type="InterPro" id="IPR003675">
    <property type="entry name" value="Rce1/LyrA-like_dom"/>
</dbReference>
<dbReference type="GO" id="GO:0004175">
    <property type="term" value="F:endopeptidase activity"/>
    <property type="evidence" value="ECO:0007669"/>
    <property type="project" value="UniProtKB-ARBA"/>
</dbReference>
<dbReference type="Pfam" id="PF02517">
    <property type="entry name" value="Rce1-like"/>
    <property type="match status" value="1"/>
</dbReference>
<feature type="transmembrane region" description="Helical" evidence="1">
    <location>
        <begin position="274"/>
        <end position="296"/>
    </location>
</feature>
<evidence type="ECO:0000259" key="2">
    <source>
        <dbReference type="Pfam" id="PF02517"/>
    </source>
</evidence>
<organism evidence="3 4">
    <name type="scientific">Pelolinea submarina</name>
    <dbReference type="NCBI Taxonomy" id="913107"/>
    <lineage>
        <taxon>Bacteria</taxon>
        <taxon>Bacillati</taxon>
        <taxon>Chloroflexota</taxon>
        <taxon>Anaerolineae</taxon>
        <taxon>Anaerolineales</taxon>
        <taxon>Anaerolineaceae</taxon>
        <taxon>Pelolinea</taxon>
    </lineage>
</organism>
<keyword evidence="1" id="KW-1133">Transmembrane helix</keyword>
<dbReference type="EMBL" id="QUMS01000005">
    <property type="protein sequence ID" value="REG05370.1"/>
    <property type="molecule type" value="Genomic_DNA"/>
</dbReference>
<sequence length="300" mass="32190">MKNEQPLPEEIQKPPLWKIISMFALLFLGVELIVVALGLGMNLLMRAVGAGDNVKVLLGSTISRGGMIAGALLLTIPMLTNVLNKPGNQILYPKKSGWGKDLLAGMGISAAAMAVVFLLELALGWIKIDGFAFSSLPWDACLRAFWLALLVNATAAVSEEVIFRGFLFTGVKEAWDTNGALLISAIIFGGVHILANASEGTNWAKLIPMVAIVGVMLAWAYMRTGNLWLPTGLHFAWNLFQDDVFNLNGRLSSDTLVGFQTSLNAPGWFAGSSFGIEVGAAGILALLVTLLGIWVYSKNR</sequence>
<keyword evidence="1" id="KW-0812">Transmembrane</keyword>
<dbReference type="OrthoDB" id="324900at2"/>
<dbReference type="RefSeq" id="WP_116226039.1">
    <property type="nucleotide sequence ID" value="NZ_AP018437.1"/>
</dbReference>
<feature type="transmembrane region" description="Helical" evidence="1">
    <location>
        <begin position="20"/>
        <end position="44"/>
    </location>
</feature>
<dbReference type="Proteomes" id="UP000256388">
    <property type="component" value="Unassembled WGS sequence"/>
</dbReference>
<keyword evidence="1" id="KW-0472">Membrane</keyword>
<keyword evidence="4" id="KW-1185">Reference proteome</keyword>
<gene>
    <name evidence="3" type="ORF">DFR64_2770</name>
</gene>
<dbReference type="PANTHER" id="PTHR39430">
    <property type="entry name" value="MEMBRANE-ASSOCIATED PROTEASE-RELATED"/>
    <property type="match status" value="1"/>
</dbReference>
<evidence type="ECO:0000256" key="1">
    <source>
        <dbReference type="SAM" id="Phobius"/>
    </source>
</evidence>
<evidence type="ECO:0000313" key="4">
    <source>
        <dbReference type="Proteomes" id="UP000256388"/>
    </source>
</evidence>
<proteinExistence type="predicted"/>
<accession>A0A347ZWE6</accession>
<feature type="domain" description="CAAX prenyl protease 2/Lysostaphin resistance protein A-like" evidence="2">
    <location>
        <begin position="144"/>
        <end position="240"/>
    </location>
</feature>
<dbReference type="GO" id="GO:0080120">
    <property type="term" value="P:CAAX-box protein maturation"/>
    <property type="evidence" value="ECO:0007669"/>
    <property type="project" value="UniProtKB-ARBA"/>
</dbReference>
<feature type="transmembrane region" description="Helical" evidence="1">
    <location>
        <begin position="203"/>
        <end position="222"/>
    </location>
</feature>
<feature type="transmembrane region" description="Helical" evidence="1">
    <location>
        <begin position="179"/>
        <end position="196"/>
    </location>
</feature>
<keyword evidence="3" id="KW-0645">Protease</keyword>
<dbReference type="PANTHER" id="PTHR39430:SF1">
    <property type="entry name" value="PROTEASE"/>
    <property type="match status" value="1"/>
</dbReference>
<dbReference type="AlphaFoldDB" id="A0A347ZWE6"/>
<protein>
    <submittedName>
        <fullName evidence="3">Membrane protease YdiL (CAAX protease family)</fullName>
    </submittedName>
</protein>
<reference evidence="3 4" key="1">
    <citation type="submission" date="2018-08" db="EMBL/GenBank/DDBJ databases">
        <title>Genomic Encyclopedia of Type Strains, Phase IV (KMG-IV): sequencing the most valuable type-strain genomes for metagenomic binning, comparative biology and taxonomic classification.</title>
        <authorList>
            <person name="Goeker M."/>
        </authorList>
    </citation>
    <scope>NUCLEOTIDE SEQUENCE [LARGE SCALE GENOMIC DNA]</scope>
    <source>
        <strain evidence="3 4">DSM 23923</strain>
    </source>
</reference>
<comment type="caution">
    <text evidence="3">The sequence shown here is derived from an EMBL/GenBank/DDBJ whole genome shotgun (WGS) entry which is preliminary data.</text>
</comment>
<evidence type="ECO:0000313" key="3">
    <source>
        <dbReference type="EMBL" id="REG05370.1"/>
    </source>
</evidence>
<name>A0A347ZWE6_9CHLR</name>
<keyword evidence="3" id="KW-0378">Hydrolase</keyword>
<feature type="transmembrane region" description="Helical" evidence="1">
    <location>
        <begin position="103"/>
        <end position="123"/>
    </location>
</feature>
<dbReference type="GO" id="GO:0006508">
    <property type="term" value="P:proteolysis"/>
    <property type="evidence" value="ECO:0007669"/>
    <property type="project" value="UniProtKB-KW"/>
</dbReference>
<feature type="transmembrane region" description="Helical" evidence="1">
    <location>
        <begin position="65"/>
        <end position="83"/>
    </location>
</feature>